<proteinExistence type="predicted"/>
<dbReference type="EMBL" id="VMHM01000013">
    <property type="protein sequence ID" value="TSJ98071.1"/>
    <property type="molecule type" value="Genomic_DNA"/>
</dbReference>
<organism evidence="1 2">
    <name type="scientific">Gilliamella apicola</name>
    <dbReference type="NCBI Taxonomy" id="1196095"/>
    <lineage>
        <taxon>Bacteria</taxon>
        <taxon>Pseudomonadati</taxon>
        <taxon>Pseudomonadota</taxon>
        <taxon>Gammaproteobacteria</taxon>
        <taxon>Orbales</taxon>
        <taxon>Orbaceae</taxon>
        <taxon>Gilliamella</taxon>
    </lineage>
</organism>
<dbReference type="Proteomes" id="UP000319483">
    <property type="component" value="Unassembled WGS sequence"/>
</dbReference>
<protein>
    <submittedName>
        <fullName evidence="1">Uncharacterized protein</fullName>
    </submittedName>
</protein>
<evidence type="ECO:0000313" key="1">
    <source>
        <dbReference type="EMBL" id="TSJ98071.1"/>
    </source>
</evidence>
<sequence length="123" mass="14164">MNVTFGKNLQINCSNETFYQFLGYLANHPDDINIVYERNSEQGAWGNESRIHFTSDTVRNYFFPLGIKVTAGLNSIDSRLNCNDLIDHLYKLGFQAGRKQDLATIRKNIEADYSHYFDQGTLM</sequence>
<comment type="caution">
    <text evidence="1">The sequence shown here is derived from an EMBL/GenBank/DDBJ whole genome shotgun (WGS) entry which is preliminary data.</text>
</comment>
<accession>A0A556SA89</accession>
<reference evidence="1 2" key="1">
    <citation type="submission" date="2019-07" db="EMBL/GenBank/DDBJ databases">
        <title>Gilliamella genomes.</title>
        <authorList>
            <person name="Zheng H."/>
        </authorList>
    </citation>
    <scope>NUCLEOTIDE SEQUENCE [LARGE SCALE GENOMIC DNA]</scope>
    <source>
        <strain evidence="1 2">W8127</strain>
    </source>
</reference>
<gene>
    <name evidence="1" type="ORF">FPQ15_10185</name>
</gene>
<evidence type="ECO:0000313" key="2">
    <source>
        <dbReference type="Proteomes" id="UP000319483"/>
    </source>
</evidence>
<dbReference type="AlphaFoldDB" id="A0A556SA89"/>
<name>A0A556SA89_9GAMM</name>